<proteinExistence type="predicted"/>
<comment type="caution">
    <text evidence="1">The sequence shown here is derived from an EMBL/GenBank/DDBJ whole genome shotgun (WGS) entry which is preliminary data.</text>
</comment>
<reference evidence="1" key="2">
    <citation type="journal article" date="2021" name="PeerJ">
        <title>Extensive microbial diversity within the chicken gut microbiome revealed by metagenomics and culture.</title>
        <authorList>
            <person name="Gilroy R."/>
            <person name="Ravi A."/>
            <person name="Getino M."/>
            <person name="Pursley I."/>
            <person name="Horton D.L."/>
            <person name="Alikhan N.F."/>
            <person name="Baker D."/>
            <person name="Gharbi K."/>
            <person name="Hall N."/>
            <person name="Watson M."/>
            <person name="Adriaenssens E.M."/>
            <person name="Foster-Nyarko E."/>
            <person name="Jarju S."/>
            <person name="Secka A."/>
            <person name="Antonio M."/>
            <person name="Oren A."/>
            <person name="Chaudhuri R.R."/>
            <person name="La Ragione R."/>
            <person name="Hildebrand F."/>
            <person name="Pallen M.J."/>
        </authorList>
    </citation>
    <scope>NUCLEOTIDE SEQUENCE</scope>
    <source>
        <strain evidence="1">ChiHecec3B27-6122</strain>
    </source>
</reference>
<dbReference type="AlphaFoldDB" id="A0A9D1K984"/>
<feature type="non-terminal residue" evidence="1">
    <location>
        <position position="1"/>
    </location>
</feature>
<dbReference type="Proteomes" id="UP000886876">
    <property type="component" value="Unassembled WGS sequence"/>
</dbReference>
<gene>
    <name evidence="1" type="ORF">IAD42_03240</name>
</gene>
<accession>A0A9D1K984</accession>
<evidence type="ECO:0000313" key="1">
    <source>
        <dbReference type="EMBL" id="HIS96972.1"/>
    </source>
</evidence>
<sequence length="150" mass="16935">MFRNVKDADIVRRLGQLVLNFRGSLWLSAEHEFNTRQLLQSVGFGAWRDPRYFAALYLFGSNRKLLKRAWNACLPQRFIPEYIWLYGISPHDYALITAAKTILGVEGFEEAMPAELLADAEVIDDEAFRLIVNALLIANYGLAVLKTGGG</sequence>
<evidence type="ECO:0000313" key="2">
    <source>
        <dbReference type="Proteomes" id="UP000886876"/>
    </source>
</evidence>
<name>A0A9D1K984_9FIRM</name>
<reference evidence="1" key="1">
    <citation type="submission" date="2020-10" db="EMBL/GenBank/DDBJ databases">
        <authorList>
            <person name="Gilroy R."/>
        </authorList>
    </citation>
    <scope>NUCLEOTIDE SEQUENCE</scope>
    <source>
        <strain evidence="1">ChiHecec3B27-6122</strain>
    </source>
</reference>
<organism evidence="1 2">
    <name type="scientific">Candidatus Scatomorpha pullistercoris</name>
    <dbReference type="NCBI Taxonomy" id="2840929"/>
    <lineage>
        <taxon>Bacteria</taxon>
        <taxon>Bacillati</taxon>
        <taxon>Bacillota</taxon>
        <taxon>Clostridia</taxon>
        <taxon>Eubacteriales</taxon>
        <taxon>Candidatus Scatomorpha</taxon>
    </lineage>
</organism>
<protein>
    <submittedName>
        <fullName evidence="1">Uncharacterized protein</fullName>
    </submittedName>
</protein>
<dbReference type="EMBL" id="DVJS01000073">
    <property type="protein sequence ID" value="HIS96972.1"/>
    <property type="molecule type" value="Genomic_DNA"/>
</dbReference>